<dbReference type="InterPro" id="IPR000719">
    <property type="entry name" value="Prot_kinase_dom"/>
</dbReference>
<accession>A0A9Q9T4X1</accession>
<dbReference type="Pfam" id="PF00069">
    <property type="entry name" value="Pkinase"/>
    <property type="match status" value="1"/>
</dbReference>
<evidence type="ECO:0000256" key="1">
    <source>
        <dbReference type="ARBA" id="ARBA00012513"/>
    </source>
</evidence>
<reference evidence="10" key="1">
    <citation type="submission" date="2022-09" db="EMBL/GenBank/DDBJ databases">
        <title>Taxonomy of Curtobacterium flaccumfaciens.</title>
        <authorList>
            <person name="Osdaghi E."/>
            <person name="Taghavi S.M."/>
            <person name="Hamidizade M."/>
            <person name="Abachi H."/>
            <person name="Fazliarab A."/>
            <person name="Baeyen S."/>
            <person name="Portier P."/>
            <person name="Van Vaerenbergh J."/>
            <person name="Jacques M.-A."/>
        </authorList>
    </citation>
    <scope>NUCLEOTIDE SEQUENCE</scope>
    <source>
        <strain evidence="10">AGQB46</strain>
        <plasmid evidence="10">unnamed</plasmid>
    </source>
</reference>
<evidence type="ECO:0000313" key="11">
    <source>
        <dbReference type="Proteomes" id="UP001062223"/>
    </source>
</evidence>
<dbReference type="Gene3D" id="1.10.510.10">
    <property type="entry name" value="Transferase(Phosphotransferase) domain 1"/>
    <property type="match status" value="1"/>
</dbReference>
<dbReference type="GO" id="GO:0005524">
    <property type="term" value="F:ATP binding"/>
    <property type="evidence" value="ECO:0007669"/>
    <property type="project" value="UniProtKB-KW"/>
</dbReference>
<dbReference type="GO" id="GO:0004674">
    <property type="term" value="F:protein serine/threonine kinase activity"/>
    <property type="evidence" value="ECO:0007669"/>
    <property type="project" value="UniProtKB-KW"/>
</dbReference>
<geneLocation type="plasmid" evidence="10 11">
    <name>unnamed</name>
</geneLocation>
<keyword evidence="5 10" id="KW-0418">Kinase</keyword>
<dbReference type="PROSITE" id="PS00108">
    <property type="entry name" value="PROTEIN_KINASE_ST"/>
    <property type="match status" value="1"/>
</dbReference>
<dbReference type="Proteomes" id="UP001062223">
    <property type="component" value="Plasmid unnamed"/>
</dbReference>
<dbReference type="KEGG" id="cpoi:OE229_17805"/>
<dbReference type="PANTHER" id="PTHR43671:SF98">
    <property type="entry name" value="SERINE_THREONINE-PROTEIN KINASE NEK11"/>
    <property type="match status" value="1"/>
</dbReference>
<keyword evidence="2 10" id="KW-0723">Serine/threonine-protein kinase</keyword>
<dbReference type="EC" id="2.7.11.1" evidence="1"/>
<dbReference type="PROSITE" id="PS50011">
    <property type="entry name" value="PROTEIN_KINASE_DOM"/>
    <property type="match status" value="1"/>
</dbReference>
<keyword evidence="4" id="KW-0547">Nucleotide-binding</keyword>
<name>A0A9Q9T4X1_9MICO</name>
<evidence type="ECO:0000256" key="4">
    <source>
        <dbReference type="ARBA" id="ARBA00022741"/>
    </source>
</evidence>
<dbReference type="EMBL" id="CP106880">
    <property type="protein sequence ID" value="UYC82688.1"/>
    <property type="molecule type" value="Genomic_DNA"/>
</dbReference>
<evidence type="ECO:0000256" key="6">
    <source>
        <dbReference type="ARBA" id="ARBA00022840"/>
    </source>
</evidence>
<sequence length="377" mass="41549">MAILGDNARVRRVLHAPTYSFLRTIDEGSAAETKLYEHTVLGGLRVQKSISVLGLPDGVARSEPRLLESMDHPRLIKVRDAQWDPDYDESLKVITFTTDYYEGQSIHAALNEGHAFGTADAVAIIDCVLDALHYLHVSAGVVHRDVKPGNVMLNAARNQGFVGDFGSAAHLDADSQQVDAAGGTLLYRPPEYSSGLLDARSDLYSTGLTMFELLNGPFDYQALDGNVLLQRVEAGKPALTPRHLRFQPWVSPSLMTFVRRLIATKPESRFASADEALRSLRGLRYVDWTPVSSTEWIGKWPPRQVSARQRMLRVSSEHLGGRNVGHVSVTAATSMDGGRTWRRYARFARRAPEVEGAEALALVFRDVEAAAQSVATR</sequence>
<dbReference type="InterPro" id="IPR008271">
    <property type="entry name" value="Ser/Thr_kinase_AS"/>
</dbReference>
<feature type="domain" description="Protein kinase" evidence="9">
    <location>
        <begin position="19"/>
        <end position="286"/>
    </location>
</feature>
<keyword evidence="3" id="KW-0808">Transferase</keyword>
<dbReference type="InterPro" id="IPR050660">
    <property type="entry name" value="NEK_Ser/Thr_kinase"/>
</dbReference>
<dbReference type="CDD" id="cd14014">
    <property type="entry name" value="STKc_PknB_like"/>
    <property type="match status" value="1"/>
</dbReference>
<evidence type="ECO:0000259" key="9">
    <source>
        <dbReference type="PROSITE" id="PS50011"/>
    </source>
</evidence>
<dbReference type="SMART" id="SM00220">
    <property type="entry name" value="S_TKc"/>
    <property type="match status" value="1"/>
</dbReference>
<dbReference type="AlphaFoldDB" id="A0A9Q9T4X1"/>
<comment type="catalytic activity">
    <reaction evidence="7">
        <text>L-threonyl-[protein] + ATP = O-phospho-L-threonyl-[protein] + ADP + H(+)</text>
        <dbReference type="Rhea" id="RHEA:46608"/>
        <dbReference type="Rhea" id="RHEA-COMP:11060"/>
        <dbReference type="Rhea" id="RHEA-COMP:11605"/>
        <dbReference type="ChEBI" id="CHEBI:15378"/>
        <dbReference type="ChEBI" id="CHEBI:30013"/>
        <dbReference type="ChEBI" id="CHEBI:30616"/>
        <dbReference type="ChEBI" id="CHEBI:61977"/>
        <dbReference type="ChEBI" id="CHEBI:456216"/>
        <dbReference type="EC" id="2.7.11.1"/>
    </reaction>
</comment>
<keyword evidence="10" id="KW-0614">Plasmid</keyword>
<dbReference type="InterPro" id="IPR011009">
    <property type="entry name" value="Kinase-like_dom_sf"/>
</dbReference>
<keyword evidence="6" id="KW-0067">ATP-binding</keyword>
<organism evidence="10 11">
    <name type="scientific">Curtobacterium poinsettiae</name>
    <dbReference type="NCBI Taxonomy" id="159612"/>
    <lineage>
        <taxon>Bacteria</taxon>
        <taxon>Bacillati</taxon>
        <taxon>Actinomycetota</taxon>
        <taxon>Actinomycetes</taxon>
        <taxon>Micrococcales</taxon>
        <taxon>Microbacteriaceae</taxon>
        <taxon>Curtobacterium</taxon>
    </lineage>
</organism>
<proteinExistence type="predicted"/>
<gene>
    <name evidence="10" type="ORF">OE229_17805</name>
</gene>
<evidence type="ECO:0000256" key="3">
    <source>
        <dbReference type="ARBA" id="ARBA00022679"/>
    </source>
</evidence>
<evidence type="ECO:0000256" key="7">
    <source>
        <dbReference type="ARBA" id="ARBA00047899"/>
    </source>
</evidence>
<evidence type="ECO:0000256" key="5">
    <source>
        <dbReference type="ARBA" id="ARBA00022777"/>
    </source>
</evidence>
<dbReference type="SUPFAM" id="SSF56112">
    <property type="entry name" value="Protein kinase-like (PK-like)"/>
    <property type="match status" value="1"/>
</dbReference>
<evidence type="ECO:0000256" key="8">
    <source>
        <dbReference type="ARBA" id="ARBA00048679"/>
    </source>
</evidence>
<dbReference type="PANTHER" id="PTHR43671">
    <property type="entry name" value="SERINE/THREONINE-PROTEIN KINASE NEK"/>
    <property type="match status" value="1"/>
</dbReference>
<evidence type="ECO:0000256" key="2">
    <source>
        <dbReference type="ARBA" id="ARBA00022527"/>
    </source>
</evidence>
<protein>
    <recommendedName>
        <fullName evidence="1">non-specific serine/threonine protein kinase</fullName>
        <ecNumber evidence="1">2.7.11.1</ecNumber>
    </recommendedName>
</protein>
<evidence type="ECO:0000313" key="10">
    <source>
        <dbReference type="EMBL" id="UYC82688.1"/>
    </source>
</evidence>
<dbReference type="RefSeq" id="WP_111040467.1">
    <property type="nucleotide sequence ID" value="NZ_CP106880.1"/>
</dbReference>
<comment type="catalytic activity">
    <reaction evidence="8">
        <text>L-seryl-[protein] + ATP = O-phospho-L-seryl-[protein] + ADP + H(+)</text>
        <dbReference type="Rhea" id="RHEA:17989"/>
        <dbReference type="Rhea" id="RHEA-COMP:9863"/>
        <dbReference type="Rhea" id="RHEA-COMP:11604"/>
        <dbReference type="ChEBI" id="CHEBI:15378"/>
        <dbReference type="ChEBI" id="CHEBI:29999"/>
        <dbReference type="ChEBI" id="CHEBI:30616"/>
        <dbReference type="ChEBI" id="CHEBI:83421"/>
        <dbReference type="ChEBI" id="CHEBI:456216"/>
        <dbReference type="EC" id="2.7.11.1"/>
    </reaction>
</comment>